<dbReference type="Pfam" id="PF07727">
    <property type="entry name" value="RVT_2"/>
    <property type="match status" value="1"/>
</dbReference>
<evidence type="ECO:0000313" key="5">
    <source>
        <dbReference type="Proteomes" id="UP000326396"/>
    </source>
</evidence>
<organism evidence="4 5">
    <name type="scientific">Mikania micrantha</name>
    <name type="common">bitter vine</name>
    <dbReference type="NCBI Taxonomy" id="192012"/>
    <lineage>
        <taxon>Eukaryota</taxon>
        <taxon>Viridiplantae</taxon>
        <taxon>Streptophyta</taxon>
        <taxon>Embryophyta</taxon>
        <taxon>Tracheophyta</taxon>
        <taxon>Spermatophyta</taxon>
        <taxon>Magnoliopsida</taxon>
        <taxon>eudicotyledons</taxon>
        <taxon>Gunneridae</taxon>
        <taxon>Pentapetalae</taxon>
        <taxon>asterids</taxon>
        <taxon>campanulids</taxon>
        <taxon>Asterales</taxon>
        <taxon>Asteraceae</taxon>
        <taxon>Asteroideae</taxon>
        <taxon>Heliantheae alliance</taxon>
        <taxon>Eupatorieae</taxon>
        <taxon>Mikania</taxon>
    </lineage>
</organism>
<dbReference type="InterPro" id="IPR057670">
    <property type="entry name" value="SH3_retrovirus"/>
</dbReference>
<dbReference type="InterPro" id="IPR043502">
    <property type="entry name" value="DNA/RNA_pol_sf"/>
</dbReference>
<feature type="compositionally biased region" description="Low complexity" evidence="1">
    <location>
        <begin position="64"/>
        <end position="79"/>
    </location>
</feature>
<dbReference type="SUPFAM" id="SSF56672">
    <property type="entry name" value="DNA/RNA polymerases"/>
    <property type="match status" value="1"/>
</dbReference>
<dbReference type="OrthoDB" id="7473114at2759"/>
<evidence type="ECO:0000313" key="4">
    <source>
        <dbReference type="EMBL" id="KAD5802911.1"/>
    </source>
</evidence>
<feature type="compositionally biased region" description="Pro residues" evidence="1">
    <location>
        <begin position="285"/>
        <end position="301"/>
    </location>
</feature>
<dbReference type="Proteomes" id="UP000326396">
    <property type="component" value="Linkage Group LG15"/>
</dbReference>
<evidence type="ECO:0000256" key="1">
    <source>
        <dbReference type="SAM" id="MobiDB-lite"/>
    </source>
</evidence>
<evidence type="ECO:0000259" key="3">
    <source>
        <dbReference type="Pfam" id="PF25597"/>
    </source>
</evidence>
<dbReference type="EMBL" id="SZYD01000007">
    <property type="protein sequence ID" value="KAD5802911.1"/>
    <property type="molecule type" value="Genomic_DNA"/>
</dbReference>
<gene>
    <name evidence="4" type="ORF">E3N88_14271</name>
</gene>
<comment type="caution">
    <text evidence="4">The sequence shown here is derived from an EMBL/GenBank/DDBJ whole genome shotgun (WGS) entry which is preliminary data.</text>
</comment>
<name>A0A5N6P2N8_9ASTR</name>
<keyword evidence="5" id="KW-1185">Reference proteome</keyword>
<feature type="region of interest" description="Disordered" evidence="1">
    <location>
        <begin position="191"/>
        <end position="305"/>
    </location>
</feature>
<feature type="compositionally biased region" description="Low complexity" evidence="1">
    <location>
        <begin position="99"/>
        <end position="108"/>
    </location>
</feature>
<feature type="domain" description="Retroviral polymerase SH3-like" evidence="3">
    <location>
        <begin position="132"/>
        <end position="166"/>
    </location>
</feature>
<dbReference type="InterPro" id="IPR013103">
    <property type="entry name" value="RVT_2"/>
</dbReference>
<dbReference type="Pfam" id="PF25597">
    <property type="entry name" value="SH3_retrovirus"/>
    <property type="match status" value="1"/>
</dbReference>
<feature type="domain" description="Reverse transcriptase Ty1/copia-type" evidence="2">
    <location>
        <begin position="357"/>
        <end position="599"/>
    </location>
</feature>
<proteinExistence type="predicted"/>
<reference evidence="4 5" key="1">
    <citation type="submission" date="2019-05" db="EMBL/GenBank/DDBJ databases">
        <title>Mikania micrantha, genome provides insights into the molecular mechanism of rapid growth.</title>
        <authorList>
            <person name="Liu B."/>
        </authorList>
    </citation>
    <scope>NUCLEOTIDE SEQUENCE [LARGE SCALE GENOMIC DNA]</scope>
    <source>
        <strain evidence="4">NLD-2019</strain>
        <tissue evidence="4">Leaf</tissue>
    </source>
</reference>
<dbReference type="PANTHER" id="PTHR11439">
    <property type="entry name" value="GAG-POL-RELATED RETROTRANSPOSON"/>
    <property type="match status" value="1"/>
</dbReference>
<dbReference type="CDD" id="cd09272">
    <property type="entry name" value="RNase_HI_RT_Ty1"/>
    <property type="match status" value="1"/>
</dbReference>
<sequence>MVSHVIATFMMIESLKDERYNAYAVVVPSANELLQNFKLAAPVFMMMMSKAQQSSSDTALLAATNGSTNSTSSSNRSTSQPHVFPGNRDFNDSHQYIPGRGQSDSLQRGRGGRGRGCGCSKGRASSAGQNYYPQKPWGYKCYDLSTHKIILSRHILFDEHVFPFAKIHLSTPSYDFLNSFPNNSFHPSFWDSVSSSPTSEQPPLAHTEPVPMAQNAPANTAPLAHTETSSMDQTDTTHSAPMAQTTPAHTSPMTPTEPTQTAPPAHQQPVTFPQVYTRRAKQATPSPPSPPPPPPPPPPPLRTIVTRSMTGHTKPKHPLNLHSTTSFEPIPRNSVEAFTIPVWYRAMTDEFNALIDNNTWELVPRHPNMNLIRCMWIFKHKTKSDGSLERYKARLVCDGRSQQVGVDCHETFSPVVKPATIRTVLSIALLHGWDINQLDVKNAFLHGTLNETIYMHQPLGFRDSSFPHHVCKLKKSLYGLKQAPWAWYQRFTDFVTTLGFRHSSCDHSLFIYKKGSDTAYMLLYVDDIILTSSSSQLKQQFLTKLSSEFAMKDLGSLTYFLGISVTRDTNGMFLSQHLYAQDILQRAKMADCNPVHTPVDTAGKLGANAGDLLSDPTSYRSLAGALQYLTFTRPDISYAVQQVCMHMHAPRSGHLNDLKRIFRYIKGTLTMGVYMRRNPITSLISYTDADWAGCPDTRRSTSGYCVFLGDNLISWSSKRQTVTLLYFRFSSSSLNGIARSWCPRVRVIKENENPRRNYQIGRHLEFYFENPKPHMGERMRAMDELITRNDAKEMMMMSCGSRPRWIDRTFMGAGPREPNPSSEPVSRTCAHSTRNTDSKEFRCPRAFEQSTHPSWHPDVSAIGRGVTQTTISRSSAEAEYRGVANVVAELCWIRNLLLELGCPTQRASLVYCDNVSAIYMSGNPIQHQRTKHIEIDIHFVRDKVRTGHIHVLHVPSRFQFADIFTKGLPHALFIDFRSSLSIRDPPP</sequence>
<protein>
    <submittedName>
        <fullName evidence="4">Uncharacterized protein</fullName>
    </submittedName>
</protein>
<dbReference type="PANTHER" id="PTHR11439:SF524">
    <property type="entry name" value="RNA-DIRECTED DNA POLYMERASE, PROTEIN KINASE RLK-PELLE-DLSV FAMILY"/>
    <property type="match status" value="1"/>
</dbReference>
<accession>A0A5N6P2N8</accession>
<evidence type="ECO:0000259" key="2">
    <source>
        <dbReference type="Pfam" id="PF07727"/>
    </source>
</evidence>
<dbReference type="AlphaFoldDB" id="A0A5N6P2N8"/>
<feature type="compositionally biased region" description="Polar residues" evidence="1">
    <location>
        <begin position="191"/>
        <end position="201"/>
    </location>
</feature>
<feature type="compositionally biased region" description="Low complexity" evidence="1">
    <location>
        <begin position="254"/>
        <end position="271"/>
    </location>
</feature>
<feature type="region of interest" description="Disordered" evidence="1">
    <location>
        <begin position="63"/>
        <end position="126"/>
    </location>
</feature>
<feature type="compositionally biased region" description="Polar residues" evidence="1">
    <location>
        <begin position="226"/>
        <end position="253"/>
    </location>
</feature>